<evidence type="ECO:0000313" key="5">
    <source>
        <dbReference type="EMBL" id="GAA5532794.1"/>
    </source>
</evidence>
<dbReference type="EMBL" id="BAABRV010000002">
    <property type="protein sequence ID" value="GAA5532794.1"/>
    <property type="molecule type" value="Genomic_DNA"/>
</dbReference>
<gene>
    <name evidence="5" type="ORF">Dalu01_01184</name>
</gene>
<dbReference type="SUPFAM" id="SSF52540">
    <property type="entry name" value="P-loop containing nucleoside triphosphate hydrolases"/>
    <property type="match status" value="1"/>
</dbReference>
<dbReference type="PANTHER" id="PTHR42939:SF1">
    <property type="entry name" value="ABC TRANSPORTER ATP-BINDING PROTEIN ALBC-RELATED"/>
    <property type="match status" value="1"/>
</dbReference>
<proteinExistence type="predicted"/>
<keyword evidence="3 5" id="KW-0067">ATP-binding</keyword>
<name>A0ABP9XBQ0_9DEIO</name>
<dbReference type="SMART" id="SM00382">
    <property type="entry name" value="AAA"/>
    <property type="match status" value="1"/>
</dbReference>
<protein>
    <submittedName>
        <fullName evidence="5">Multidrug efflux system ATP-binding protein Rv1218c</fullName>
    </submittedName>
</protein>
<dbReference type="Proteomes" id="UP001404956">
    <property type="component" value="Unassembled WGS sequence"/>
</dbReference>
<dbReference type="Pfam" id="PF00005">
    <property type="entry name" value="ABC_tran"/>
    <property type="match status" value="1"/>
</dbReference>
<sequence>MNAIETSGLSKLYRRGVGLHPLTLGIAAGEIFGFLGPNGAGKTTTIRTLLGFLRPTGGGARLFGRDVWREREAVHARVGYLPGEVHLPRDLSARELLERCARLRGARDITYGLEVARRLDLDLTPRLGTLSKGNRQKVGLVLALMPRPDLLILDEPTDGLDPLAQETVLELLREARAEGRTVFLSSHVLSEVERVADRVGIIRRGQLVRVDDLAVLTASLPQRVRVRFAAPPRVNLAALPGMAEGRTQGLDFQGLWRGGPDALIRALAPEPLVSFSLVPSTLEDAFLGEYRLDEDRPDSERGGEVPHVA</sequence>
<evidence type="ECO:0000256" key="3">
    <source>
        <dbReference type="ARBA" id="ARBA00022840"/>
    </source>
</evidence>
<reference evidence="5 6" key="1">
    <citation type="submission" date="2024-02" db="EMBL/GenBank/DDBJ databases">
        <title>Deinococcus aluminii NBRC 112889.</title>
        <authorList>
            <person name="Ichikawa N."/>
            <person name="Katano-Makiyama Y."/>
            <person name="Hidaka K."/>
        </authorList>
    </citation>
    <scope>NUCLEOTIDE SEQUENCE [LARGE SCALE GENOMIC DNA]</scope>
    <source>
        <strain evidence="5 6">NBRC 112889</strain>
    </source>
</reference>
<keyword evidence="2" id="KW-0547">Nucleotide-binding</keyword>
<evidence type="ECO:0000256" key="2">
    <source>
        <dbReference type="ARBA" id="ARBA00022741"/>
    </source>
</evidence>
<dbReference type="RefSeq" id="WP_345452202.1">
    <property type="nucleotide sequence ID" value="NZ_BAABRV010000002.1"/>
</dbReference>
<keyword evidence="6" id="KW-1185">Reference proteome</keyword>
<dbReference type="PANTHER" id="PTHR42939">
    <property type="entry name" value="ABC TRANSPORTER ATP-BINDING PROTEIN ALBC-RELATED"/>
    <property type="match status" value="1"/>
</dbReference>
<dbReference type="InterPro" id="IPR027417">
    <property type="entry name" value="P-loop_NTPase"/>
</dbReference>
<accession>A0ABP9XBQ0</accession>
<dbReference type="PROSITE" id="PS50893">
    <property type="entry name" value="ABC_TRANSPORTER_2"/>
    <property type="match status" value="1"/>
</dbReference>
<organism evidence="5 6">
    <name type="scientific">Deinococcus aluminii</name>
    <dbReference type="NCBI Taxonomy" id="1656885"/>
    <lineage>
        <taxon>Bacteria</taxon>
        <taxon>Thermotogati</taxon>
        <taxon>Deinococcota</taxon>
        <taxon>Deinococci</taxon>
        <taxon>Deinococcales</taxon>
        <taxon>Deinococcaceae</taxon>
        <taxon>Deinococcus</taxon>
    </lineage>
</organism>
<evidence type="ECO:0000313" key="6">
    <source>
        <dbReference type="Proteomes" id="UP001404956"/>
    </source>
</evidence>
<comment type="caution">
    <text evidence="5">The sequence shown here is derived from an EMBL/GenBank/DDBJ whole genome shotgun (WGS) entry which is preliminary data.</text>
</comment>
<evidence type="ECO:0000259" key="4">
    <source>
        <dbReference type="PROSITE" id="PS50893"/>
    </source>
</evidence>
<dbReference type="InterPro" id="IPR003439">
    <property type="entry name" value="ABC_transporter-like_ATP-bd"/>
</dbReference>
<dbReference type="InterPro" id="IPR003593">
    <property type="entry name" value="AAA+_ATPase"/>
</dbReference>
<keyword evidence="1" id="KW-0813">Transport</keyword>
<dbReference type="InterPro" id="IPR051782">
    <property type="entry name" value="ABC_Transporter_VariousFunc"/>
</dbReference>
<dbReference type="GO" id="GO:0005524">
    <property type="term" value="F:ATP binding"/>
    <property type="evidence" value="ECO:0007669"/>
    <property type="project" value="UniProtKB-KW"/>
</dbReference>
<dbReference type="Gene3D" id="3.40.50.300">
    <property type="entry name" value="P-loop containing nucleotide triphosphate hydrolases"/>
    <property type="match status" value="1"/>
</dbReference>
<feature type="domain" description="ABC transporter" evidence="4">
    <location>
        <begin position="4"/>
        <end position="229"/>
    </location>
</feature>
<dbReference type="InterPro" id="IPR017871">
    <property type="entry name" value="ABC_transporter-like_CS"/>
</dbReference>
<dbReference type="PROSITE" id="PS00211">
    <property type="entry name" value="ABC_TRANSPORTER_1"/>
    <property type="match status" value="1"/>
</dbReference>
<evidence type="ECO:0000256" key="1">
    <source>
        <dbReference type="ARBA" id="ARBA00022448"/>
    </source>
</evidence>
<dbReference type="CDD" id="cd03230">
    <property type="entry name" value="ABC_DR_subfamily_A"/>
    <property type="match status" value="1"/>
</dbReference>